<feature type="compositionally biased region" description="Polar residues" evidence="1">
    <location>
        <begin position="1"/>
        <end position="10"/>
    </location>
</feature>
<reference evidence="2 4" key="1">
    <citation type="journal article" date="2017" name="Nature">
        <title>The sunflower genome provides insights into oil metabolism, flowering and Asterid evolution.</title>
        <authorList>
            <person name="Badouin H."/>
            <person name="Gouzy J."/>
            <person name="Grassa C.J."/>
            <person name="Murat F."/>
            <person name="Staton S.E."/>
            <person name="Cottret L."/>
            <person name="Lelandais-Briere C."/>
            <person name="Owens G.L."/>
            <person name="Carrere S."/>
            <person name="Mayjonade B."/>
            <person name="Legrand L."/>
            <person name="Gill N."/>
            <person name="Kane N.C."/>
            <person name="Bowers J.E."/>
            <person name="Hubner S."/>
            <person name="Bellec A."/>
            <person name="Berard A."/>
            <person name="Berges H."/>
            <person name="Blanchet N."/>
            <person name="Boniface M.C."/>
            <person name="Brunel D."/>
            <person name="Catrice O."/>
            <person name="Chaidir N."/>
            <person name="Claudel C."/>
            <person name="Donnadieu C."/>
            <person name="Faraut T."/>
            <person name="Fievet G."/>
            <person name="Helmstetter N."/>
            <person name="King M."/>
            <person name="Knapp S.J."/>
            <person name="Lai Z."/>
            <person name="Le Paslier M.C."/>
            <person name="Lippi Y."/>
            <person name="Lorenzon L."/>
            <person name="Mandel J.R."/>
            <person name="Marage G."/>
            <person name="Marchand G."/>
            <person name="Marquand E."/>
            <person name="Bret-Mestries E."/>
            <person name="Morien E."/>
            <person name="Nambeesan S."/>
            <person name="Nguyen T."/>
            <person name="Pegot-Espagnet P."/>
            <person name="Pouilly N."/>
            <person name="Raftis F."/>
            <person name="Sallet E."/>
            <person name="Schiex T."/>
            <person name="Thomas J."/>
            <person name="Vandecasteele C."/>
            <person name="Vares D."/>
            <person name="Vear F."/>
            <person name="Vautrin S."/>
            <person name="Crespi M."/>
            <person name="Mangin B."/>
            <person name="Burke J.M."/>
            <person name="Salse J."/>
            <person name="Munos S."/>
            <person name="Vincourt P."/>
            <person name="Rieseberg L.H."/>
            <person name="Langlade N.B."/>
        </authorList>
    </citation>
    <scope>NUCLEOTIDE SEQUENCE [LARGE SCALE GENOMIC DNA]</scope>
    <source>
        <strain evidence="4">cv. SF193</strain>
        <tissue evidence="2">Leaves</tissue>
    </source>
</reference>
<dbReference type="EMBL" id="CM007899">
    <property type="protein sequence ID" value="OTG11987.1"/>
    <property type="molecule type" value="Genomic_DNA"/>
</dbReference>
<evidence type="ECO:0000313" key="4">
    <source>
        <dbReference type="Proteomes" id="UP000215914"/>
    </source>
</evidence>
<accession>A0A251TLH7</accession>
<evidence type="ECO:0000313" key="3">
    <source>
        <dbReference type="EMBL" id="OTG11987.1"/>
    </source>
</evidence>
<protein>
    <submittedName>
        <fullName evidence="3">Uncharacterized protein</fullName>
    </submittedName>
</protein>
<dbReference type="Gramene" id="mRNA:HanXRQr2_Chr10g0450331">
    <property type="protein sequence ID" value="mRNA:HanXRQr2_Chr10g0450331"/>
    <property type="gene ID" value="HanXRQr2_Chr10g0450331"/>
</dbReference>
<feature type="region of interest" description="Disordered" evidence="1">
    <location>
        <begin position="1"/>
        <end position="23"/>
    </location>
</feature>
<evidence type="ECO:0000313" key="2">
    <source>
        <dbReference type="EMBL" id="KAF5787219.1"/>
    </source>
</evidence>
<dbReference type="EMBL" id="MNCJ02000325">
    <property type="protein sequence ID" value="KAF5787219.1"/>
    <property type="molecule type" value="Genomic_DNA"/>
</dbReference>
<proteinExistence type="predicted"/>
<evidence type="ECO:0000256" key="1">
    <source>
        <dbReference type="SAM" id="MobiDB-lite"/>
    </source>
</evidence>
<name>A0A251TLH7_HELAN</name>
<reference evidence="3" key="2">
    <citation type="submission" date="2017-02" db="EMBL/GenBank/DDBJ databases">
        <title>Sunflower complete genome.</title>
        <authorList>
            <person name="Langlade N."/>
            <person name="Munos S."/>
        </authorList>
    </citation>
    <scope>NUCLEOTIDE SEQUENCE [LARGE SCALE GENOMIC DNA]</scope>
    <source>
        <tissue evidence="3">Leaves</tissue>
    </source>
</reference>
<organism evidence="3 4">
    <name type="scientific">Helianthus annuus</name>
    <name type="common">Common sunflower</name>
    <dbReference type="NCBI Taxonomy" id="4232"/>
    <lineage>
        <taxon>Eukaryota</taxon>
        <taxon>Viridiplantae</taxon>
        <taxon>Streptophyta</taxon>
        <taxon>Embryophyta</taxon>
        <taxon>Tracheophyta</taxon>
        <taxon>Spermatophyta</taxon>
        <taxon>Magnoliopsida</taxon>
        <taxon>eudicotyledons</taxon>
        <taxon>Gunneridae</taxon>
        <taxon>Pentapetalae</taxon>
        <taxon>asterids</taxon>
        <taxon>campanulids</taxon>
        <taxon>Asterales</taxon>
        <taxon>Asteraceae</taxon>
        <taxon>Asteroideae</taxon>
        <taxon>Heliantheae alliance</taxon>
        <taxon>Heliantheae</taxon>
        <taxon>Helianthus</taxon>
    </lineage>
</organism>
<dbReference type="Proteomes" id="UP000215914">
    <property type="component" value="Chromosome 10"/>
</dbReference>
<gene>
    <name evidence="3" type="ORF">HannXRQ_Chr10g0304811</name>
    <name evidence="2" type="ORF">HanXRQr2_Chr10g0450331</name>
</gene>
<keyword evidence="4" id="KW-1185">Reference proteome</keyword>
<dbReference type="AlphaFoldDB" id="A0A251TLH7"/>
<dbReference type="InParanoid" id="A0A251TLH7"/>
<sequence>MINGSATKNQPPEDEIDPFLQGYNPSDLRTASDFLSNWLSFLRTVRSVKPRDRCCYICC</sequence>
<reference evidence="2" key="3">
    <citation type="submission" date="2020-06" db="EMBL/GenBank/DDBJ databases">
        <title>Helianthus annuus Genome sequencing and assembly Release 2.</title>
        <authorList>
            <person name="Gouzy J."/>
            <person name="Langlade N."/>
            <person name="Munos S."/>
        </authorList>
    </citation>
    <scope>NUCLEOTIDE SEQUENCE</scope>
    <source>
        <tissue evidence="2">Leaves</tissue>
    </source>
</reference>